<dbReference type="SUPFAM" id="SSF46934">
    <property type="entry name" value="UBA-like"/>
    <property type="match status" value="1"/>
</dbReference>
<gene>
    <name evidence="5" type="primary">tsf</name>
    <name evidence="7" type="ORF">IPO85_08200</name>
</gene>
<evidence type="ECO:0000256" key="4">
    <source>
        <dbReference type="ARBA" id="ARBA00022917"/>
    </source>
</evidence>
<dbReference type="Pfam" id="PF00889">
    <property type="entry name" value="EF_TS"/>
    <property type="match status" value="1"/>
</dbReference>
<evidence type="ECO:0000256" key="1">
    <source>
        <dbReference type="ARBA" id="ARBA00005532"/>
    </source>
</evidence>
<reference evidence="7 8" key="1">
    <citation type="submission" date="2020-10" db="EMBL/GenBank/DDBJ databases">
        <title>Connecting structure to function with the recovery of over 1000 high-quality activated sludge metagenome-assembled genomes encoding full-length rRNA genes using long-read sequencing.</title>
        <authorList>
            <person name="Singleton C.M."/>
            <person name="Petriglieri F."/>
            <person name="Kristensen J.M."/>
            <person name="Kirkegaard R.H."/>
            <person name="Michaelsen T.Y."/>
            <person name="Andersen M.H."/>
            <person name="Karst S.M."/>
            <person name="Dueholm M.S."/>
            <person name="Nielsen P.H."/>
            <person name="Albertsen M."/>
        </authorList>
    </citation>
    <scope>NUCLEOTIDE SEQUENCE [LARGE SCALE GENOMIC DNA]</scope>
    <source>
        <strain evidence="7">Ribe_18-Q3-R11-54_BAT3C.373</strain>
    </source>
</reference>
<dbReference type="NCBIfam" id="TIGR00116">
    <property type="entry name" value="tsf"/>
    <property type="match status" value="1"/>
</dbReference>
<dbReference type="Gene3D" id="1.10.286.20">
    <property type="match status" value="1"/>
</dbReference>
<protein>
    <recommendedName>
        <fullName evidence="2 5">Elongation factor Ts</fullName>
        <shortName evidence="5">EF-Ts</shortName>
    </recommendedName>
</protein>
<keyword evidence="3 5" id="KW-0251">Elongation factor</keyword>
<sequence length="278" mass="30436">MSVTLSATDVKNLRDATGAGMMDCKAALTEAEGDFEKAIEVLRKRGQKLSIKRADRDAKEGVVIAMVNADKTKGIVIKLSSETDFVSKNEDFINNAKKIAEIALNTFPATLEDLKNQTFEGNVTIGDKTTDLVAAIGEKIEVANYERLEAPQVEFYIHMGNKAGVLIGLNKRGEEFTEAGRDAAMQVAAMKPVALDKDQVDSTVIAKEIEIGKEQARAEGKPEAMLEKIAMGKLERFYKDSTLLNQQFVKDGSHTISSYLKSKDKDLTITGFKHVMLG</sequence>
<evidence type="ECO:0000313" key="8">
    <source>
        <dbReference type="Proteomes" id="UP000808349"/>
    </source>
</evidence>
<keyword evidence="4 5" id="KW-0648">Protein biosynthesis</keyword>
<dbReference type="PANTHER" id="PTHR11741:SF0">
    <property type="entry name" value="ELONGATION FACTOR TS, MITOCHONDRIAL"/>
    <property type="match status" value="1"/>
</dbReference>
<dbReference type="GO" id="GO:0003746">
    <property type="term" value="F:translation elongation factor activity"/>
    <property type="evidence" value="ECO:0007669"/>
    <property type="project" value="UniProtKB-UniRule"/>
</dbReference>
<dbReference type="SUPFAM" id="SSF54713">
    <property type="entry name" value="Elongation factor Ts (EF-Ts), dimerisation domain"/>
    <property type="match status" value="2"/>
</dbReference>
<dbReference type="InterPro" id="IPR001816">
    <property type="entry name" value="Transl_elong_EFTs/EF1B"/>
</dbReference>
<proteinExistence type="inferred from homology"/>
<dbReference type="InterPro" id="IPR014039">
    <property type="entry name" value="Transl_elong_EFTs/EF1B_dimer"/>
</dbReference>
<feature type="domain" description="Translation elongation factor EFTs/EF1B dimerisation" evidence="6">
    <location>
        <begin position="74"/>
        <end position="278"/>
    </location>
</feature>
<dbReference type="PANTHER" id="PTHR11741">
    <property type="entry name" value="ELONGATION FACTOR TS"/>
    <property type="match status" value="1"/>
</dbReference>
<evidence type="ECO:0000256" key="5">
    <source>
        <dbReference type="HAMAP-Rule" id="MF_00050"/>
    </source>
</evidence>
<dbReference type="GO" id="GO:0005737">
    <property type="term" value="C:cytoplasm"/>
    <property type="evidence" value="ECO:0007669"/>
    <property type="project" value="UniProtKB-SubCell"/>
</dbReference>
<dbReference type="EMBL" id="JADKFW010000004">
    <property type="protein sequence ID" value="MBK9717480.1"/>
    <property type="molecule type" value="Genomic_DNA"/>
</dbReference>
<dbReference type="CDD" id="cd14275">
    <property type="entry name" value="UBA_EF-Ts"/>
    <property type="match status" value="1"/>
</dbReference>
<accession>A0A9D7S7Q6</accession>
<comment type="subcellular location">
    <subcellularLocation>
        <location evidence="5">Cytoplasm</location>
    </subcellularLocation>
</comment>
<keyword evidence="5" id="KW-0963">Cytoplasm</keyword>
<dbReference type="Gene3D" id="1.10.8.10">
    <property type="entry name" value="DNA helicase RuvA subunit, C-terminal domain"/>
    <property type="match status" value="1"/>
</dbReference>
<dbReference type="InterPro" id="IPR036402">
    <property type="entry name" value="EF-Ts_dimer_sf"/>
</dbReference>
<dbReference type="AlphaFoldDB" id="A0A9D7S7Q6"/>
<comment type="function">
    <text evidence="5">Associates with the EF-Tu.GDP complex and induces the exchange of GDP to GTP. It remains bound to the aminoacyl-tRNA.EF-Tu.GTP complex up to the GTP hydrolysis stage on the ribosome.</text>
</comment>
<evidence type="ECO:0000259" key="6">
    <source>
        <dbReference type="Pfam" id="PF00889"/>
    </source>
</evidence>
<evidence type="ECO:0000256" key="3">
    <source>
        <dbReference type="ARBA" id="ARBA00022768"/>
    </source>
</evidence>
<feature type="region of interest" description="Involved in Mg(2+) ion dislocation from EF-Tu" evidence="5">
    <location>
        <begin position="83"/>
        <end position="86"/>
    </location>
</feature>
<dbReference type="Proteomes" id="UP000808349">
    <property type="component" value="Unassembled WGS sequence"/>
</dbReference>
<comment type="similarity">
    <text evidence="1 5">Belongs to the EF-Ts family.</text>
</comment>
<name>A0A9D7S7Q6_9BACT</name>
<dbReference type="Gene3D" id="3.30.479.20">
    <property type="entry name" value="Elongation factor Ts, dimerisation domain"/>
    <property type="match status" value="2"/>
</dbReference>
<comment type="caution">
    <text evidence="7">The sequence shown here is derived from an EMBL/GenBank/DDBJ whole genome shotgun (WGS) entry which is preliminary data.</text>
</comment>
<dbReference type="FunFam" id="1.10.8.10:FF:000001">
    <property type="entry name" value="Elongation factor Ts"/>
    <property type="match status" value="1"/>
</dbReference>
<dbReference type="InterPro" id="IPR009060">
    <property type="entry name" value="UBA-like_sf"/>
</dbReference>
<organism evidence="7 8">
    <name type="scientific">Candidatus Defluviibacterium haderslevense</name>
    <dbReference type="NCBI Taxonomy" id="2981993"/>
    <lineage>
        <taxon>Bacteria</taxon>
        <taxon>Pseudomonadati</taxon>
        <taxon>Bacteroidota</taxon>
        <taxon>Saprospiria</taxon>
        <taxon>Saprospirales</taxon>
        <taxon>Saprospiraceae</taxon>
        <taxon>Candidatus Defluviibacterium</taxon>
    </lineage>
</organism>
<dbReference type="HAMAP" id="MF_00050">
    <property type="entry name" value="EF_Ts"/>
    <property type="match status" value="1"/>
</dbReference>
<evidence type="ECO:0000256" key="2">
    <source>
        <dbReference type="ARBA" id="ARBA00016956"/>
    </source>
</evidence>
<evidence type="ECO:0000313" key="7">
    <source>
        <dbReference type="EMBL" id="MBK9717480.1"/>
    </source>
</evidence>